<dbReference type="PANTHER" id="PTHR33823">
    <property type="entry name" value="RNA POLYMERASE-BINDING TRANSCRIPTION FACTOR DKSA-RELATED"/>
    <property type="match status" value="1"/>
</dbReference>
<dbReference type="SUPFAM" id="SSF109635">
    <property type="entry name" value="DnaK suppressor protein DksA, alpha-hairpin domain"/>
    <property type="match status" value="1"/>
</dbReference>
<dbReference type="Pfam" id="PF01258">
    <property type="entry name" value="zf-dskA_traR"/>
    <property type="match status" value="1"/>
</dbReference>
<dbReference type="AlphaFoldDB" id="M7PRA2"/>
<organism evidence="8 9">
    <name type="scientific">Methylophaga lonarensis MPL</name>
    <dbReference type="NCBI Taxonomy" id="1286106"/>
    <lineage>
        <taxon>Bacteria</taxon>
        <taxon>Pseudomonadati</taxon>
        <taxon>Pseudomonadota</taxon>
        <taxon>Gammaproteobacteria</taxon>
        <taxon>Thiotrichales</taxon>
        <taxon>Piscirickettsiaceae</taxon>
        <taxon>Methylophaga</taxon>
    </lineage>
</organism>
<evidence type="ECO:0000313" key="9">
    <source>
        <dbReference type="Proteomes" id="UP000012019"/>
    </source>
</evidence>
<dbReference type="InterPro" id="IPR000962">
    <property type="entry name" value="Znf_DskA_TraR"/>
</dbReference>
<proteinExistence type="predicted"/>
<dbReference type="GO" id="GO:0008270">
    <property type="term" value="F:zinc ion binding"/>
    <property type="evidence" value="ECO:0007669"/>
    <property type="project" value="UniProtKB-KW"/>
</dbReference>
<protein>
    <submittedName>
        <fullName evidence="8">C4-type zinc finger protein, DksA/TraR family</fullName>
    </submittedName>
</protein>
<dbReference type="OrthoDB" id="9803742at2"/>
<evidence type="ECO:0000313" key="8">
    <source>
        <dbReference type="EMBL" id="EMR12969.1"/>
    </source>
</evidence>
<keyword evidence="9" id="KW-1185">Reference proteome</keyword>
<dbReference type="InterPro" id="IPR037187">
    <property type="entry name" value="DnaK_N"/>
</dbReference>
<keyword evidence="2" id="KW-0863">Zinc-finger</keyword>
<name>M7PRA2_9GAMM</name>
<evidence type="ECO:0000256" key="1">
    <source>
        <dbReference type="ARBA" id="ARBA00022723"/>
    </source>
</evidence>
<dbReference type="SUPFAM" id="SSF57716">
    <property type="entry name" value="Glucocorticoid receptor-like (DNA-binding domain)"/>
    <property type="match status" value="1"/>
</dbReference>
<gene>
    <name evidence="8" type="ORF">MPL1_07463</name>
</gene>
<keyword evidence="5" id="KW-0175">Coiled coil</keyword>
<dbReference type="PANTHER" id="PTHR33823:SF2">
    <property type="entry name" value="RNA POLYMERASE-BINDING TRANSCRIPTION FACTOR DKSA"/>
    <property type="match status" value="1"/>
</dbReference>
<evidence type="ECO:0000256" key="4">
    <source>
        <dbReference type="PROSITE-ProRule" id="PRU00510"/>
    </source>
</evidence>
<evidence type="ECO:0000259" key="7">
    <source>
        <dbReference type="Pfam" id="PF21157"/>
    </source>
</evidence>
<sequence>MLDEQSLLQAPEEDYMNAEQLAFFDELLLRTKQETQEEIERLRQDMDMSGQVSDVSDRATLEEEAQIAIRIADRKRQLIPKIDAARRRIQTGDYGYCLETGEPIGIARLLIRPTAEYCTDVKQLNEKRELNYDHKQR</sequence>
<dbReference type="eggNOG" id="COG1734">
    <property type="taxonomic scope" value="Bacteria"/>
</dbReference>
<dbReference type="Pfam" id="PF21157">
    <property type="entry name" value="DksA_N"/>
    <property type="match status" value="1"/>
</dbReference>
<evidence type="ECO:0000256" key="3">
    <source>
        <dbReference type="ARBA" id="ARBA00022833"/>
    </source>
</evidence>
<evidence type="ECO:0000259" key="6">
    <source>
        <dbReference type="Pfam" id="PF01258"/>
    </source>
</evidence>
<dbReference type="Proteomes" id="UP000012019">
    <property type="component" value="Unassembled WGS sequence"/>
</dbReference>
<reference evidence="8 9" key="1">
    <citation type="journal article" date="2013" name="Genome Announc.">
        <title>Draft Genome Sequence of Methylophaga lonarensis MPLT, a Haloalkaliphilic (Non-Methane-Utilizing) Methylotroph.</title>
        <authorList>
            <person name="Shetty S.A."/>
            <person name="Marathe N.P."/>
            <person name="Munot H."/>
            <person name="Antony C.P."/>
            <person name="Dhotre D.P."/>
            <person name="Murrell J.C."/>
            <person name="Shouche Y.S."/>
        </authorList>
    </citation>
    <scope>NUCLEOTIDE SEQUENCE [LARGE SCALE GENOMIC DNA]</scope>
    <source>
        <strain evidence="8 9">MPL</strain>
    </source>
</reference>
<dbReference type="Gene3D" id="1.20.120.910">
    <property type="entry name" value="DksA, coiled-coil domain"/>
    <property type="match status" value="1"/>
</dbReference>
<evidence type="ECO:0000256" key="5">
    <source>
        <dbReference type="SAM" id="Coils"/>
    </source>
</evidence>
<accession>M7PRA2</accession>
<dbReference type="InterPro" id="IPR048489">
    <property type="entry name" value="DksA_N"/>
</dbReference>
<feature type="zinc finger region" description="dksA C4-type" evidence="4">
    <location>
        <begin position="97"/>
        <end position="121"/>
    </location>
</feature>
<dbReference type="STRING" id="1286106.MPL1_07463"/>
<keyword evidence="1" id="KW-0479">Metal-binding</keyword>
<feature type="coiled-coil region" evidence="5">
    <location>
        <begin position="25"/>
        <end position="52"/>
    </location>
</feature>
<evidence type="ECO:0000256" key="2">
    <source>
        <dbReference type="ARBA" id="ARBA00022771"/>
    </source>
</evidence>
<feature type="domain" description="Zinc finger DksA/TraR C4-type" evidence="6">
    <location>
        <begin position="92"/>
        <end position="123"/>
    </location>
</feature>
<dbReference type="PROSITE" id="PS51128">
    <property type="entry name" value="ZF_DKSA_2"/>
    <property type="match status" value="1"/>
</dbReference>
<dbReference type="EMBL" id="APHR01000037">
    <property type="protein sequence ID" value="EMR12969.1"/>
    <property type="molecule type" value="Genomic_DNA"/>
</dbReference>
<keyword evidence="3" id="KW-0862">Zinc</keyword>
<comment type="caution">
    <text evidence="8">The sequence shown here is derived from an EMBL/GenBank/DDBJ whole genome shotgun (WGS) entry which is preliminary data.</text>
</comment>
<feature type="domain" description="DnaK suppressor protein DksA N-terminal" evidence="7">
    <location>
        <begin position="20"/>
        <end position="89"/>
    </location>
</feature>
<dbReference type="RefSeq" id="WP_009726481.1">
    <property type="nucleotide sequence ID" value="NZ_APHR01000037.1"/>
</dbReference>
<dbReference type="PATRIC" id="fig|1286106.3.peg.1497"/>